<keyword evidence="2" id="KW-0547">Nucleotide-binding</keyword>
<dbReference type="Pfam" id="PF05636">
    <property type="entry name" value="HIGH_NTase1"/>
    <property type="match status" value="1"/>
</dbReference>
<keyword evidence="4" id="KW-1185">Reference proteome</keyword>
<evidence type="ECO:0000313" key="4">
    <source>
        <dbReference type="Proteomes" id="UP000095743"/>
    </source>
</evidence>
<dbReference type="HAMAP" id="MF_01539">
    <property type="entry name" value="TmcAL"/>
    <property type="match status" value="1"/>
</dbReference>
<dbReference type="EMBL" id="CP017269">
    <property type="protein sequence ID" value="AOT68401.1"/>
    <property type="molecule type" value="Genomic_DNA"/>
</dbReference>
<name>A0A1D8GBW1_9FIRM</name>
<comment type="function">
    <text evidence="2">Catalyzes the formation of N(4)-acetylcytidine (ac(4)C) at the wobble position of elongator tRNA(Met), using acetate and ATP as substrates. First activates an acetate ion to form acetyladenylate (Ac-AMP) and then transfers the acetyl group to tRNA to form ac(4)C34.</text>
</comment>
<dbReference type="GO" id="GO:0005524">
    <property type="term" value="F:ATP binding"/>
    <property type="evidence" value="ECO:0007669"/>
    <property type="project" value="UniProtKB-KW"/>
</dbReference>
<comment type="catalytic activity">
    <reaction evidence="2">
        <text>cytidine(34) in elongator tRNA(Met) + acetate + ATP = N(4)-acetylcytidine(34) in elongator tRNA(Met) + AMP + diphosphate</text>
        <dbReference type="Rhea" id="RHEA:58144"/>
        <dbReference type="Rhea" id="RHEA-COMP:10693"/>
        <dbReference type="Rhea" id="RHEA-COMP:10694"/>
        <dbReference type="ChEBI" id="CHEBI:30089"/>
        <dbReference type="ChEBI" id="CHEBI:30616"/>
        <dbReference type="ChEBI" id="CHEBI:33019"/>
        <dbReference type="ChEBI" id="CHEBI:74900"/>
        <dbReference type="ChEBI" id="CHEBI:82748"/>
        <dbReference type="ChEBI" id="CHEBI:456215"/>
    </reaction>
</comment>
<dbReference type="GO" id="GO:0000049">
    <property type="term" value="F:tRNA binding"/>
    <property type="evidence" value="ECO:0007669"/>
    <property type="project" value="UniProtKB-KW"/>
</dbReference>
<dbReference type="Gene3D" id="3.40.50.620">
    <property type="entry name" value="HUPs"/>
    <property type="match status" value="1"/>
</dbReference>
<keyword evidence="1 2" id="KW-0819">tRNA processing</keyword>
<comment type="subcellular location">
    <subcellularLocation>
        <location evidence="2">Cytoplasm</location>
    </subcellularLocation>
</comment>
<dbReference type="InterPro" id="IPR008513">
    <property type="entry name" value="tRNA(Met)_cyd_acetate_ligase"/>
</dbReference>
<dbReference type="InterPro" id="IPR014729">
    <property type="entry name" value="Rossmann-like_a/b/a_fold"/>
</dbReference>
<accession>A0A1D8GBW1</accession>
<dbReference type="OrthoDB" id="9769796at2"/>
<dbReference type="KEGG" id="gfe:Gferi_01610"/>
<comment type="caution">
    <text evidence="2">Lacks conserved residue(s) required for the propagation of feature annotation.</text>
</comment>
<feature type="binding site" evidence="2">
    <location>
        <position position="164"/>
    </location>
    <ligand>
        <name>ATP</name>
        <dbReference type="ChEBI" id="CHEBI:30616"/>
    </ligand>
</feature>
<keyword evidence="2" id="KW-0067">ATP-binding</keyword>
<reference evidence="3 4" key="1">
    <citation type="submission" date="2016-09" db="EMBL/GenBank/DDBJ databases">
        <title>Genomic analysis reveals versatility of anaerobic energy metabolism of Geosporobacter ferrireducens IRF9 of phylum Firmicutes.</title>
        <authorList>
            <person name="Kim S.-J."/>
        </authorList>
    </citation>
    <scope>NUCLEOTIDE SEQUENCE [LARGE SCALE GENOMIC DNA]</scope>
    <source>
        <strain evidence="3 4">IRF9</strain>
    </source>
</reference>
<feature type="binding site" evidence="2">
    <location>
        <position position="189"/>
    </location>
    <ligand>
        <name>ATP</name>
        <dbReference type="ChEBI" id="CHEBI:30616"/>
    </ligand>
</feature>
<dbReference type="GO" id="GO:0016879">
    <property type="term" value="F:ligase activity, forming carbon-nitrogen bonds"/>
    <property type="evidence" value="ECO:0007669"/>
    <property type="project" value="UniProtKB-UniRule"/>
</dbReference>
<dbReference type="SUPFAM" id="SSF52374">
    <property type="entry name" value="Nucleotidylyl transferase"/>
    <property type="match status" value="1"/>
</dbReference>
<proteinExistence type="inferred from homology"/>
<feature type="binding site" evidence="2">
    <location>
        <position position="102"/>
    </location>
    <ligand>
        <name>ATP</name>
        <dbReference type="ChEBI" id="CHEBI:30616"/>
    </ligand>
</feature>
<evidence type="ECO:0000313" key="3">
    <source>
        <dbReference type="EMBL" id="AOT68401.1"/>
    </source>
</evidence>
<dbReference type="AlphaFoldDB" id="A0A1D8GBW1"/>
<dbReference type="PANTHER" id="PTHR37825:SF1">
    <property type="entry name" value="TRNA(MET) CYTIDINE ACETATE LIGASE"/>
    <property type="match status" value="1"/>
</dbReference>
<dbReference type="PANTHER" id="PTHR37825">
    <property type="entry name" value="TRNA(MET) CYTIDINE ACETATE LIGASE"/>
    <property type="match status" value="1"/>
</dbReference>
<protein>
    <recommendedName>
        <fullName evidence="2">tRNA(Met) cytidine acetate ligase</fullName>
        <ecNumber evidence="2">6.3.4.-</ecNumber>
    </recommendedName>
</protein>
<feature type="binding site" evidence="2">
    <location>
        <begin position="7"/>
        <end position="20"/>
    </location>
    <ligand>
        <name>ATP</name>
        <dbReference type="ChEBI" id="CHEBI:30616"/>
    </ligand>
</feature>
<dbReference type="GO" id="GO:0006400">
    <property type="term" value="P:tRNA modification"/>
    <property type="evidence" value="ECO:0007669"/>
    <property type="project" value="UniProtKB-UniRule"/>
</dbReference>
<sequence length="412" mass="46538">MKVLGFITEYNPFHNGHKYHLAASKDAVGATHTVAIMSGNFLQRGEPALTHKWIRAKMAVREGIDLVIELPVAYACSSAEYFAFGAISLLHKLGIIDSVCFGSEAGELKPLLKIAKTLYEEPLEYKNSLQDYIKKGLPYPKARSLALECFLNQKNLAPTISSPNNILGIEYLKALYRLNSSIKPYTIKRVQADYHSHQLEGTICSATAIRKHLAETNKESSLLFSFMPKESYALLMDSIKNHLAPVTQSSFDQTILYHLRYLQKSRLMELSDVSEGLENRIKEAAYSAKSYAELLDLIKTKRYTLTRIQRILIHSLLGLSRQELLSMAHEKGPSYARILAFTQKGAELIRLMKSTSSIPIISNINKSALSDTAAQKMLFFDLLATDIYSLGYPAMEHRYGGWDHYMQPYFHR</sequence>
<keyword evidence="2" id="KW-0963">Cytoplasm</keyword>
<dbReference type="RefSeq" id="WP_069973954.1">
    <property type="nucleotide sequence ID" value="NZ_CP017269.1"/>
</dbReference>
<organism evidence="3 4">
    <name type="scientific">Geosporobacter ferrireducens</name>
    <dbReference type="NCBI Taxonomy" id="1424294"/>
    <lineage>
        <taxon>Bacteria</taxon>
        <taxon>Bacillati</taxon>
        <taxon>Bacillota</taxon>
        <taxon>Clostridia</taxon>
        <taxon>Peptostreptococcales</taxon>
        <taxon>Thermotaleaceae</taxon>
        <taxon>Geosporobacter</taxon>
    </lineage>
</organism>
<evidence type="ECO:0000256" key="2">
    <source>
        <dbReference type="HAMAP-Rule" id="MF_01539"/>
    </source>
</evidence>
<dbReference type="EC" id="6.3.4.-" evidence="2"/>
<evidence type="ECO:0000256" key="1">
    <source>
        <dbReference type="ARBA" id="ARBA00022694"/>
    </source>
</evidence>
<comment type="similarity">
    <text evidence="2">Belongs to the TmcAL family.</text>
</comment>
<keyword evidence="2" id="KW-0436">Ligase</keyword>
<dbReference type="GO" id="GO:0005737">
    <property type="term" value="C:cytoplasm"/>
    <property type="evidence" value="ECO:0007669"/>
    <property type="project" value="UniProtKB-SubCell"/>
</dbReference>
<keyword evidence="2" id="KW-0820">tRNA-binding</keyword>
<gene>
    <name evidence="2" type="primary">tmcAL</name>
    <name evidence="3" type="ORF">Gferi_01610</name>
</gene>
<dbReference type="Proteomes" id="UP000095743">
    <property type="component" value="Chromosome"/>
</dbReference>
<dbReference type="NCBIfam" id="NF010191">
    <property type="entry name" value="PRK13670.1"/>
    <property type="match status" value="1"/>
</dbReference>
<keyword evidence="2" id="KW-0694">RNA-binding</keyword>
<dbReference type="STRING" id="1424294.Gferi_01610"/>